<dbReference type="VEuPathDB" id="FungiDB:ASPBRDRAFT_417979"/>
<dbReference type="InterPro" id="IPR036861">
    <property type="entry name" value="Endochitinase-like_sf"/>
</dbReference>
<evidence type="ECO:0000313" key="5">
    <source>
        <dbReference type="EMBL" id="OJJ66494.1"/>
    </source>
</evidence>
<proteinExistence type="predicted"/>
<sequence length="82" mass="9140">MRPQFRRKQNLHRHTVRELLFHQWVLWKTSGYTSTNGECGPNFEGNMTCPGSLFGDCCSVSGYCGNSTAYCEGSNCYSGACT</sequence>
<dbReference type="GeneID" id="93577150"/>
<comment type="caution">
    <text evidence="3">Lacks conserved residue(s) required for the propagation of feature annotation.</text>
</comment>
<dbReference type="GO" id="GO:0008061">
    <property type="term" value="F:chitin binding"/>
    <property type="evidence" value="ECO:0007669"/>
    <property type="project" value="UniProtKB-UniRule"/>
</dbReference>
<protein>
    <recommendedName>
        <fullName evidence="4">Chitin-binding type-1 domain-containing protein</fullName>
    </recommendedName>
</protein>
<feature type="disulfide bond" evidence="3">
    <location>
        <begin position="57"/>
        <end position="71"/>
    </location>
</feature>
<evidence type="ECO:0000313" key="6">
    <source>
        <dbReference type="Proteomes" id="UP000184499"/>
    </source>
</evidence>
<evidence type="ECO:0000256" key="1">
    <source>
        <dbReference type="ARBA" id="ARBA00022669"/>
    </source>
</evidence>
<dbReference type="Gene3D" id="3.30.60.10">
    <property type="entry name" value="Endochitinase-like"/>
    <property type="match status" value="1"/>
</dbReference>
<name>A0A1L9U492_ASPBC</name>
<evidence type="ECO:0000259" key="4">
    <source>
        <dbReference type="PROSITE" id="PS50941"/>
    </source>
</evidence>
<keyword evidence="3" id="KW-1015">Disulfide bond</keyword>
<keyword evidence="6" id="KW-1185">Reference proteome</keyword>
<feature type="domain" description="Chitin-binding type-1" evidence="4">
    <location>
        <begin position="36"/>
        <end position="82"/>
    </location>
</feature>
<organism evidence="5 6">
    <name type="scientific">Aspergillus brasiliensis (strain CBS 101740 / IMI 381727 / IBT 21946)</name>
    <dbReference type="NCBI Taxonomy" id="767769"/>
    <lineage>
        <taxon>Eukaryota</taxon>
        <taxon>Fungi</taxon>
        <taxon>Dikarya</taxon>
        <taxon>Ascomycota</taxon>
        <taxon>Pezizomycotina</taxon>
        <taxon>Eurotiomycetes</taxon>
        <taxon>Eurotiomycetidae</taxon>
        <taxon>Eurotiales</taxon>
        <taxon>Aspergillaceae</taxon>
        <taxon>Aspergillus</taxon>
        <taxon>Aspergillus subgen. Circumdati</taxon>
    </lineage>
</organism>
<dbReference type="OrthoDB" id="4506133at2759"/>
<evidence type="ECO:0000256" key="2">
    <source>
        <dbReference type="ARBA" id="ARBA00023026"/>
    </source>
</evidence>
<dbReference type="Proteomes" id="UP000184499">
    <property type="component" value="Unassembled WGS sequence"/>
</dbReference>
<dbReference type="PROSITE" id="PS50941">
    <property type="entry name" value="CHIT_BIND_I_2"/>
    <property type="match status" value="1"/>
</dbReference>
<dbReference type="STRING" id="767769.A0A1L9U492"/>
<dbReference type="SUPFAM" id="SSF57016">
    <property type="entry name" value="Plant lectins/antimicrobial peptides"/>
    <property type="match status" value="1"/>
</dbReference>
<accession>A0A1L9U492</accession>
<dbReference type="AlphaFoldDB" id="A0A1L9U492"/>
<dbReference type="RefSeq" id="XP_067473744.1">
    <property type="nucleotide sequence ID" value="XM_067624662.1"/>
</dbReference>
<dbReference type="InterPro" id="IPR001002">
    <property type="entry name" value="Chitin-bd_1"/>
</dbReference>
<dbReference type="EMBL" id="KV878698">
    <property type="protein sequence ID" value="OJJ66494.1"/>
    <property type="molecule type" value="Genomic_DNA"/>
</dbReference>
<keyword evidence="2" id="KW-0843">Virulence</keyword>
<reference evidence="6" key="1">
    <citation type="journal article" date="2017" name="Genome Biol.">
        <title>Comparative genomics reveals high biological diversity and specific adaptations in the industrially and medically important fungal genus Aspergillus.</title>
        <authorList>
            <person name="de Vries R.P."/>
            <person name="Riley R."/>
            <person name="Wiebenga A."/>
            <person name="Aguilar-Osorio G."/>
            <person name="Amillis S."/>
            <person name="Uchima C.A."/>
            <person name="Anderluh G."/>
            <person name="Asadollahi M."/>
            <person name="Askin M."/>
            <person name="Barry K."/>
            <person name="Battaglia E."/>
            <person name="Bayram O."/>
            <person name="Benocci T."/>
            <person name="Braus-Stromeyer S.A."/>
            <person name="Caldana C."/>
            <person name="Canovas D."/>
            <person name="Cerqueira G.C."/>
            <person name="Chen F."/>
            <person name="Chen W."/>
            <person name="Choi C."/>
            <person name="Clum A."/>
            <person name="Dos Santos R.A."/>
            <person name="Damasio A.R."/>
            <person name="Diallinas G."/>
            <person name="Emri T."/>
            <person name="Fekete E."/>
            <person name="Flipphi M."/>
            <person name="Freyberg S."/>
            <person name="Gallo A."/>
            <person name="Gournas C."/>
            <person name="Habgood R."/>
            <person name="Hainaut M."/>
            <person name="Harispe M.L."/>
            <person name="Henrissat B."/>
            <person name="Hilden K.S."/>
            <person name="Hope R."/>
            <person name="Hossain A."/>
            <person name="Karabika E."/>
            <person name="Karaffa L."/>
            <person name="Karanyi Z."/>
            <person name="Krasevec N."/>
            <person name="Kuo A."/>
            <person name="Kusch H."/>
            <person name="LaButti K."/>
            <person name="Lagendijk E.L."/>
            <person name="Lapidus A."/>
            <person name="Levasseur A."/>
            <person name="Lindquist E."/>
            <person name="Lipzen A."/>
            <person name="Logrieco A.F."/>
            <person name="MacCabe A."/>
            <person name="Maekelae M.R."/>
            <person name="Malavazi I."/>
            <person name="Melin P."/>
            <person name="Meyer V."/>
            <person name="Mielnichuk N."/>
            <person name="Miskei M."/>
            <person name="Molnar A.P."/>
            <person name="Mule G."/>
            <person name="Ngan C.Y."/>
            <person name="Orejas M."/>
            <person name="Orosz E."/>
            <person name="Ouedraogo J.P."/>
            <person name="Overkamp K.M."/>
            <person name="Park H.-S."/>
            <person name="Perrone G."/>
            <person name="Piumi F."/>
            <person name="Punt P.J."/>
            <person name="Ram A.F."/>
            <person name="Ramon A."/>
            <person name="Rauscher S."/>
            <person name="Record E."/>
            <person name="Riano-Pachon D.M."/>
            <person name="Robert V."/>
            <person name="Roehrig J."/>
            <person name="Ruller R."/>
            <person name="Salamov A."/>
            <person name="Salih N.S."/>
            <person name="Samson R.A."/>
            <person name="Sandor E."/>
            <person name="Sanguinetti M."/>
            <person name="Schuetze T."/>
            <person name="Sepcic K."/>
            <person name="Shelest E."/>
            <person name="Sherlock G."/>
            <person name="Sophianopoulou V."/>
            <person name="Squina F.M."/>
            <person name="Sun H."/>
            <person name="Susca A."/>
            <person name="Todd R.B."/>
            <person name="Tsang A."/>
            <person name="Unkles S.E."/>
            <person name="van de Wiele N."/>
            <person name="van Rossen-Uffink D."/>
            <person name="Oliveira J.V."/>
            <person name="Vesth T.C."/>
            <person name="Visser J."/>
            <person name="Yu J.-H."/>
            <person name="Zhou M."/>
            <person name="Andersen M.R."/>
            <person name="Archer D.B."/>
            <person name="Baker S.E."/>
            <person name="Benoit I."/>
            <person name="Brakhage A.A."/>
            <person name="Braus G.H."/>
            <person name="Fischer R."/>
            <person name="Frisvad J.C."/>
            <person name="Goldman G.H."/>
            <person name="Houbraken J."/>
            <person name="Oakley B."/>
            <person name="Pocsi I."/>
            <person name="Scazzocchio C."/>
            <person name="Seiboth B."/>
            <person name="vanKuyk P.A."/>
            <person name="Wortman J."/>
            <person name="Dyer P.S."/>
            <person name="Grigoriev I.V."/>
        </authorList>
    </citation>
    <scope>NUCLEOTIDE SEQUENCE [LARGE SCALE GENOMIC DNA]</scope>
    <source>
        <strain evidence="6">CBS 101740 / IMI 381727 / IBT 21946</strain>
    </source>
</reference>
<dbReference type="Pfam" id="PF00187">
    <property type="entry name" value="Chitin_bind_1"/>
    <property type="match status" value="1"/>
</dbReference>
<gene>
    <name evidence="5" type="ORF">ASPBRDRAFT_417979</name>
</gene>
<keyword evidence="1 3" id="KW-0147">Chitin-binding</keyword>
<evidence type="ECO:0000256" key="3">
    <source>
        <dbReference type="PROSITE-ProRule" id="PRU00261"/>
    </source>
</evidence>